<dbReference type="Gene3D" id="3.90.1150.140">
    <property type="match status" value="1"/>
</dbReference>
<evidence type="ECO:0000313" key="3">
    <source>
        <dbReference type="EMBL" id="HHM01790.1"/>
    </source>
</evidence>
<dbReference type="AlphaFoldDB" id="A0A7V5RP28"/>
<gene>
    <name evidence="3" type="ORF">ENJ15_02165</name>
</gene>
<sequence length="421" mass="47807">MNIAYRLIFAIVILTALSGCHPMGTHKMPGPRSENKKTVFRTGLDNLLLSQAERFRGKRIGLITNPSAVDAKMRPAYQRIYEHPSLNLVALYAPEHGLFSSAEAGEKVGRTVEPLFKLPVYSLYGKTRIPTPEMLKDIDVLIFDIQDIGIRSYTYIYTMANAMKAAARDNKEFVVLDRPNPLNGETVEGNVTREPFYSFVGMYPIAYRHGMTAGELAAMFNEAFGIQAKLTVIRMSGWERSMFWPQTGRSWVPTSPHVPHWETALFMPATGLIGELLSVNIGVGYTSPFELLGAPWIDALDLARRLNALHLPGVYFRATRFKPYYSVFKGEMCYGVQIHIVDAKTFHPFETGLYMLKFLYDLYPQHSPFVNEKRLSSFHKTAGSDQIYSDVLEGKSIAEMRAGWKDELKEFLKIRKKYLLY</sequence>
<dbReference type="PROSITE" id="PS51257">
    <property type="entry name" value="PROKAR_LIPOPROTEIN"/>
    <property type="match status" value="1"/>
</dbReference>
<dbReference type="InterPro" id="IPR008302">
    <property type="entry name" value="NamZ"/>
</dbReference>
<dbReference type="PANTHER" id="PTHR42915">
    <property type="entry name" value="HYPOTHETICAL 460 KDA PROTEIN IN FEUA-SIGW INTERGENIC REGION [PRECURSOR]"/>
    <property type="match status" value="1"/>
</dbReference>
<reference evidence="3" key="1">
    <citation type="journal article" date="2020" name="mSystems">
        <title>Genome- and Community-Level Interaction Insights into Carbon Utilization and Element Cycling Functions of Hydrothermarchaeota in Hydrothermal Sediment.</title>
        <authorList>
            <person name="Zhou Z."/>
            <person name="Liu Y."/>
            <person name="Xu W."/>
            <person name="Pan J."/>
            <person name="Luo Z.H."/>
            <person name="Li M."/>
        </authorList>
    </citation>
    <scope>NUCLEOTIDE SEQUENCE [LARGE SCALE GENOMIC DNA]</scope>
    <source>
        <strain evidence="3">HyVt-460</strain>
    </source>
</reference>
<proteinExistence type="predicted"/>
<evidence type="ECO:0000259" key="1">
    <source>
        <dbReference type="Pfam" id="PF07075"/>
    </source>
</evidence>
<name>A0A7V5RP28_CALAY</name>
<dbReference type="InterPro" id="IPR048503">
    <property type="entry name" value="NamZ_C"/>
</dbReference>
<organism evidence="3">
    <name type="scientific">Caldithrix abyssi</name>
    <dbReference type="NCBI Taxonomy" id="187145"/>
    <lineage>
        <taxon>Bacteria</taxon>
        <taxon>Pseudomonadati</taxon>
        <taxon>Calditrichota</taxon>
        <taxon>Calditrichia</taxon>
        <taxon>Calditrichales</taxon>
        <taxon>Calditrichaceae</taxon>
        <taxon>Caldithrix</taxon>
    </lineage>
</organism>
<dbReference type="GO" id="GO:0033922">
    <property type="term" value="F:peptidoglycan beta-N-acetylmuramidase activity"/>
    <property type="evidence" value="ECO:0007669"/>
    <property type="project" value="InterPro"/>
</dbReference>
<feature type="domain" description="Peptidoglycan beta-N-acetylmuramidase NamZ N-terminal" evidence="1">
    <location>
        <begin position="60"/>
        <end position="261"/>
    </location>
</feature>
<protein>
    <submittedName>
        <fullName evidence="3">DUF1343 domain-containing protein</fullName>
    </submittedName>
</protein>
<dbReference type="Proteomes" id="UP000885771">
    <property type="component" value="Unassembled WGS sequence"/>
</dbReference>
<accession>A0A7V5RP28</accession>
<dbReference type="PIRSF" id="PIRSF016719">
    <property type="entry name" value="UCP016719"/>
    <property type="match status" value="1"/>
</dbReference>
<comment type="caution">
    <text evidence="3">The sequence shown here is derived from an EMBL/GenBank/DDBJ whole genome shotgun (WGS) entry which is preliminary data.</text>
</comment>
<dbReference type="EMBL" id="DRLI01000079">
    <property type="protein sequence ID" value="HHM01790.1"/>
    <property type="molecule type" value="Genomic_DNA"/>
</dbReference>
<dbReference type="Gene3D" id="3.40.50.12170">
    <property type="entry name" value="Uncharacterised protein PF07075, DUF1343"/>
    <property type="match status" value="1"/>
</dbReference>
<evidence type="ECO:0000259" key="2">
    <source>
        <dbReference type="Pfam" id="PF20732"/>
    </source>
</evidence>
<feature type="domain" description="Peptidoglycan beta-N-acetylmuramidase NamZ C-terminal" evidence="2">
    <location>
        <begin position="266"/>
        <end position="421"/>
    </location>
</feature>
<dbReference type="PANTHER" id="PTHR42915:SF1">
    <property type="entry name" value="PEPTIDOGLYCAN BETA-N-ACETYLMURAMIDASE NAMZ"/>
    <property type="match status" value="1"/>
</dbReference>
<dbReference type="Pfam" id="PF07075">
    <property type="entry name" value="NamZ_N"/>
    <property type="match status" value="1"/>
</dbReference>
<dbReference type="Pfam" id="PF20732">
    <property type="entry name" value="NamZ_C"/>
    <property type="match status" value="1"/>
</dbReference>
<dbReference type="InterPro" id="IPR048502">
    <property type="entry name" value="NamZ_N"/>
</dbReference>